<dbReference type="Pfam" id="PF00440">
    <property type="entry name" value="TetR_N"/>
    <property type="match status" value="2"/>
</dbReference>
<evidence type="ECO:0000256" key="2">
    <source>
        <dbReference type="PROSITE-ProRule" id="PRU00335"/>
    </source>
</evidence>
<dbReference type="SUPFAM" id="SSF46689">
    <property type="entry name" value="Homeodomain-like"/>
    <property type="match status" value="2"/>
</dbReference>
<dbReference type="PANTHER" id="PTHR30055:SF237">
    <property type="entry name" value="TRANSCRIPTIONAL REPRESSOR MCE3R"/>
    <property type="match status" value="1"/>
</dbReference>
<dbReference type="Proteomes" id="UP001500305">
    <property type="component" value="Unassembled WGS sequence"/>
</dbReference>
<comment type="caution">
    <text evidence="4">The sequence shown here is derived from an EMBL/GenBank/DDBJ whole genome shotgun (WGS) entry which is preliminary data.</text>
</comment>
<accession>A0ABN3DIF8</accession>
<evidence type="ECO:0000256" key="1">
    <source>
        <dbReference type="ARBA" id="ARBA00023125"/>
    </source>
</evidence>
<dbReference type="RefSeq" id="WP_344635025.1">
    <property type="nucleotide sequence ID" value="NZ_BAAATR010000003.1"/>
</dbReference>
<dbReference type="InterPro" id="IPR009057">
    <property type="entry name" value="Homeodomain-like_sf"/>
</dbReference>
<keyword evidence="1 2" id="KW-0238">DNA-binding</keyword>
<feature type="DNA-binding region" description="H-T-H motif" evidence="2">
    <location>
        <begin position="35"/>
        <end position="54"/>
    </location>
</feature>
<dbReference type="PROSITE" id="PS01081">
    <property type="entry name" value="HTH_TETR_1"/>
    <property type="match status" value="1"/>
</dbReference>
<sequence>MTTEREVVRRPPGRRAQILAVASEQFHRRGYHQISMAEVAAEVGITAPALYRHYRNKPELLLRAVESDLAAVRAAVRAGHRDLDGLCGALAAVAVEHRALGTLWQRDARLLPSVQRAELWGRLRADVGAMAELLSDARPELPPQDAEFLCWSTLSAYGSLSYHTFAPPRRSFERLLRRIGGAVLAVTPSGLPEPVVAARTAAAVPESRREELLTAAVRLFHERGFDNVSTDQLGAAVGISGPSVYKHFDTKAELLAATLVRSRERLWHEVESAIAGGGTPGGALAAGLSAYVDFALRHRHHLGVMLVETERLTEPDRRAAVDFRRDFLHTWVGLLRQVRPAFENTEARIRVHAMFALVNDGVRNRPGCTRPDLADCLVELGRAVLGLTV</sequence>
<evidence type="ECO:0000313" key="5">
    <source>
        <dbReference type="Proteomes" id="UP001500305"/>
    </source>
</evidence>
<protein>
    <submittedName>
        <fullName evidence="4">TetR/AcrR family transcriptional regulator</fullName>
    </submittedName>
</protein>
<dbReference type="InterPro" id="IPR050109">
    <property type="entry name" value="HTH-type_TetR-like_transc_reg"/>
</dbReference>
<feature type="domain" description="HTH tetR-type" evidence="3">
    <location>
        <begin position="206"/>
        <end position="266"/>
    </location>
</feature>
<dbReference type="PRINTS" id="PR00455">
    <property type="entry name" value="HTHTETR"/>
</dbReference>
<dbReference type="EMBL" id="BAAATR010000003">
    <property type="protein sequence ID" value="GAA2232152.1"/>
    <property type="molecule type" value="Genomic_DNA"/>
</dbReference>
<name>A0ABN3DIF8_9ACTN</name>
<keyword evidence="5" id="KW-1185">Reference proteome</keyword>
<dbReference type="PROSITE" id="PS50977">
    <property type="entry name" value="HTH_TETR_2"/>
    <property type="match status" value="2"/>
</dbReference>
<dbReference type="PANTHER" id="PTHR30055">
    <property type="entry name" value="HTH-TYPE TRANSCRIPTIONAL REGULATOR RUTR"/>
    <property type="match status" value="1"/>
</dbReference>
<reference evidence="4 5" key="1">
    <citation type="journal article" date="2019" name="Int. J. Syst. Evol. Microbiol.">
        <title>The Global Catalogue of Microorganisms (GCM) 10K type strain sequencing project: providing services to taxonomists for standard genome sequencing and annotation.</title>
        <authorList>
            <consortium name="The Broad Institute Genomics Platform"/>
            <consortium name="The Broad Institute Genome Sequencing Center for Infectious Disease"/>
            <person name="Wu L."/>
            <person name="Ma J."/>
        </authorList>
    </citation>
    <scope>NUCLEOTIDE SEQUENCE [LARGE SCALE GENOMIC DNA]</scope>
    <source>
        <strain evidence="4 5">JCM 7356</strain>
    </source>
</reference>
<dbReference type="Gene3D" id="1.10.10.60">
    <property type="entry name" value="Homeodomain-like"/>
    <property type="match status" value="2"/>
</dbReference>
<dbReference type="InterPro" id="IPR001647">
    <property type="entry name" value="HTH_TetR"/>
</dbReference>
<evidence type="ECO:0000313" key="4">
    <source>
        <dbReference type="EMBL" id="GAA2232152.1"/>
    </source>
</evidence>
<organism evidence="4 5">
    <name type="scientific">Kitasatospora cystarginea</name>
    <dbReference type="NCBI Taxonomy" id="58350"/>
    <lineage>
        <taxon>Bacteria</taxon>
        <taxon>Bacillati</taxon>
        <taxon>Actinomycetota</taxon>
        <taxon>Actinomycetes</taxon>
        <taxon>Kitasatosporales</taxon>
        <taxon>Streptomycetaceae</taxon>
        <taxon>Kitasatospora</taxon>
    </lineage>
</organism>
<dbReference type="InterPro" id="IPR023772">
    <property type="entry name" value="DNA-bd_HTH_TetR-type_CS"/>
</dbReference>
<proteinExistence type="predicted"/>
<gene>
    <name evidence="4" type="ORF">GCM10010430_10770</name>
</gene>
<feature type="DNA-binding region" description="H-T-H motif" evidence="2">
    <location>
        <begin position="229"/>
        <end position="248"/>
    </location>
</feature>
<dbReference type="Gene3D" id="1.10.357.10">
    <property type="entry name" value="Tetracycline Repressor, domain 2"/>
    <property type="match status" value="2"/>
</dbReference>
<evidence type="ECO:0000259" key="3">
    <source>
        <dbReference type="PROSITE" id="PS50977"/>
    </source>
</evidence>
<feature type="domain" description="HTH tetR-type" evidence="3">
    <location>
        <begin position="12"/>
        <end position="72"/>
    </location>
</feature>